<feature type="transmembrane region" description="Helical" evidence="2">
    <location>
        <begin position="252"/>
        <end position="269"/>
    </location>
</feature>
<feature type="transmembrane region" description="Helical" evidence="2">
    <location>
        <begin position="274"/>
        <end position="292"/>
    </location>
</feature>
<feature type="transmembrane region" description="Helical" evidence="2">
    <location>
        <begin position="472"/>
        <end position="498"/>
    </location>
</feature>
<dbReference type="EMBL" id="CP000383">
    <property type="protein sequence ID" value="ABG59010.1"/>
    <property type="molecule type" value="Genomic_DNA"/>
</dbReference>
<feature type="transmembrane region" description="Helical" evidence="2">
    <location>
        <begin position="654"/>
        <end position="677"/>
    </location>
</feature>
<feature type="transmembrane region" description="Helical" evidence="2">
    <location>
        <begin position="173"/>
        <end position="193"/>
    </location>
</feature>
<feature type="transmembrane region" description="Helical" evidence="2">
    <location>
        <begin position="117"/>
        <end position="134"/>
    </location>
</feature>
<proteinExistence type="predicted"/>
<dbReference type="Proteomes" id="UP000001822">
    <property type="component" value="Chromosome"/>
</dbReference>
<feature type="transmembrane region" description="Helical" evidence="2">
    <location>
        <begin position="419"/>
        <end position="435"/>
    </location>
</feature>
<keyword evidence="4" id="KW-1185">Reference proteome</keyword>
<reference evidence="3 4" key="1">
    <citation type="journal article" date="2007" name="Appl. Environ. Microbiol.">
        <title>Genome sequence of the cellulolytic gliding bacterium Cytophaga hutchinsonii.</title>
        <authorList>
            <person name="Xie G."/>
            <person name="Bruce D.C."/>
            <person name="Challacombe J.F."/>
            <person name="Chertkov O."/>
            <person name="Detter J.C."/>
            <person name="Gilna P."/>
            <person name="Han C.S."/>
            <person name="Lucas S."/>
            <person name="Misra M."/>
            <person name="Myers G.L."/>
            <person name="Richardson P."/>
            <person name="Tapia R."/>
            <person name="Thayer N."/>
            <person name="Thompson L.S."/>
            <person name="Brettin T.S."/>
            <person name="Henrissat B."/>
            <person name="Wilson D.B."/>
            <person name="McBride M.J."/>
        </authorList>
    </citation>
    <scope>NUCLEOTIDE SEQUENCE [LARGE SCALE GENOMIC DNA]</scope>
    <source>
        <strain evidence="4">ATCC 33406 / DSM 1761 / CIP 103989 / NBRC 15051 / NCIMB 9469 / D465</strain>
    </source>
</reference>
<keyword evidence="2" id="KW-0812">Transmembrane</keyword>
<dbReference type="PANTHER" id="PTHR38434">
    <property type="entry name" value="BLL2549 PROTEIN"/>
    <property type="match status" value="1"/>
</dbReference>
<feature type="transmembrane region" description="Helical" evidence="2">
    <location>
        <begin position="579"/>
        <end position="599"/>
    </location>
</feature>
<evidence type="ECO:0000256" key="2">
    <source>
        <dbReference type="SAM" id="Phobius"/>
    </source>
</evidence>
<feature type="transmembrane region" description="Helical" evidence="2">
    <location>
        <begin position="442"/>
        <end position="460"/>
    </location>
</feature>
<gene>
    <name evidence="3" type="ordered locus">CHU_1743</name>
</gene>
<dbReference type="AlphaFoldDB" id="A0A6N4SRS3"/>
<sequence>MAKELSDLRNELKRNTLPDDLLKPQQSHEQKVPEIVTPPITIIETQKEETIIPPIETTIDDKKETTPVETQAVVSYTHKADQPKPIPAPKPVAPPKPKEPGFFERNPDLEKFIGENLINKIGIAILVLGIGFFVKFAIDQNWINEIGRVFIGIVCGGILIGFAHYMRNTFRSFSSVLVGGGMAIFYLTIAIAFHEYKLMPQAIAFAIMVIITVFAVMLSILYDRKELAVLAIIGGFGSPFMVSTGSGNYQVLFTYVLILNIGMIVLSYFKRWNIINVICFIFTVLLYGGWLVDTFTLSYSEEPKPHIGALLFGTLFYLIFFAMNIINNVKENKAFLPFELTILISNTFLYYSAGMLILKGIHDGLYQGLFTILIAVFNFVFAYVLFKNKKVDNNLVYLLIGLVLTFVTLAAPIQLEGNYITLFWAAESVLLLWLSQKSGIRIMKVASFIITGLMIISLLMDWNNEYWSAPGILALFINKAFVASIMVLASLGATIFLLKKETDTKLFLDLDIALYKSGLECVVFLLAYLAGLQEVYFQFESRFVLEAGITEITPIYTGCYNILFILVFSLYAQYKNVSWLLIFPVIGCAIISFFYLIYYNEVYTDVRDAYLQNTPVLAFHYYFHYVNNLLLLLLLINIFSIVKHSCDKNSKQFSFFLWFGCFMVIYMLSAELENIVLVASSKTGEELYQVTHQIYKVGFPILWGIASFALMVLGMKYKVKTLRIISLTIFGLTLLKMFIFDIREMSEGGKIAAFICLGVLLLVISFMYQKLKKILTEE</sequence>
<dbReference type="Pfam" id="PF10101">
    <property type="entry name" value="DUF2339"/>
    <property type="match status" value="1"/>
</dbReference>
<feature type="transmembrane region" description="Helical" evidence="2">
    <location>
        <begin position="307"/>
        <end position="326"/>
    </location>
</feature>
<dbReference type="InterPro" id="IPR019286">
    <property type="entry name" value="DUF2339_TM"/>
</dbReference>
<evidence type="ECO:0000313" key="3">
    <source>
        <dbReference type="EMBL" id="ABG59010.1"/>
    </source>
</evidence>
<feature type="transmembrane region" description="Helical" evidence="2">
    <location>
        <begin position="338"/>
        <end position="358"/>
    </location>
</feature>
<evidence type="ECO:0008006" key="5">
    <source>
        <dbReference type="Google" id="ProtNLM"/>
    </source>
</evidence>
<feature type="transmembrane region" description="Helical" evidence="2">
    <location>
        <begin position="227"/>
        <end position="246"/>
    </location>
</feature>
<feature type="transmembrane region" description="Helical" evidence="2">
    <location>
        <begin position="395"/>
        <end position="413"/>
    </location>
</feature>
<feature type="transmembrane region" description="Helical" evidence="2">
    <location>
        <begin position="619"/>
        <end position="642"/>
    </location>
</feature>
<keyword evidence="2" id="KW-1133">Transmembrane helix</keyword>
<feature type="region of interest" description="Disordered" evidence="1">
    <location>
        <begin position="1"/>
        <end position="39"/>
    </location>
</feature>
<feature type="transmembrane region" description="Helical" evidence="2">
    <location>
        <begin position="199"/>
        <end position="220"/>
    </location>
</feature>
<feature type="transmembrane region" description="Helical" evidence="2">
    <location>
        <begin position="751"/>
        <end position="768"/>
    </location>
</feature>
<dbReference type="PANTHER" id="PTHR38434:SF1">
    <property type="entry name" value="BLL2549 PROTEIN"/>
    <property type="match status" value="1"/>
</dbReference>
<protein>
    <recommendedName>
        <fullName evidence="5">DUF2339 domain-containing protein</fullName>
    </recommendedName>
</protein>
<feature type="transmembrane region" description="Helical" evidence="2">
    <location>
        <begin position="552"/>
        <end position="572"/>
    </location>
</feature>
<evidence type="ECO:0000256" key="1">
    <source>
        <dbReference type="SAM" id="MobiDB-lite"/>
    </source>
</evidence>
<organism evidence="3 4">
    <name type="scientific">Cytophaga hutchinsonii (strain ATCC 33406 / DSM 1761 / CIP 103989 / NBRC 15051 / NCIMB 9469 / D465)</name>
    <dbReference type="NCBI Taxonomy" id="269798"/>
    <lineage>
        <taxon>Bacteria</taxon>
        <taxon>Pseudomonadati</taxon>
        <taxon>Bacteroidota</taxon>
        <taxon>Cytophagia</taxon>
        <taxon>Cytophagales</taxon>
        <taxon>Cytophagaceae</taxon>
        <taxon>Cytophaga</taxon>
    </lineage>
</organism>
<evidence type="ECO:0000313" key="4">
    <source>
        <dbReference type="Proteomes" id="UP000001822"/>
    </source>
</evidence>
<feature type="transmembrane region" description="Helical" evidence="2">
    <location>
        <begin position="697"/>
        <end position="715"/>
    </location>
</feature>
<name>A0A6N4SRS3_CYTH3</name>
<keyword evidence="2" id="KW-0472">Membrane</keyword>
<dbReference type="KEGG" id="chu:CHU_1743"/>
<feature type="transmembrane region" description="Helical" evidence="2">
    <location>
        <begin position="146"/>
        <end position="166"/>
    </location>
</feature>
<feature type="transmembrane region" description="Helical" evidence="2">
    <location>
        <begin position="510"/>
        <end position="532"/>
    </location>
</feature>
<feature type="transmembrane region" description="Helical" evidence="2">
    <location>
        <begin position="722"/>
        <end position="739"/>
    </location>
</feature>
<feature type="transmembrane region" description="Helical" evidence="2">
    <location>
        <begin position="364"/>
        <end position="386"/>
    </location>
</feature>
<feature type="compositionally biased region" description="Basic and acidic residues" evidence="1">
    <location>
        <begin position="1"/>
        <end position="32"/>
    </location>
</feature>
<accession>A0A6N4SRS3</accession>